<feature type="transmembrane region" description="Helical" evidence="1">
    <location>
        <begin position="173"/>
        <end position="194"/>
    </location>
</feature>
<dbReference type="OrthoDB" id="5242705at2759"/>
<dbReference type="PANTHER" id="PTHR35394">
    <property type="entry name" value="DUF3176 DOMAIN-CONTAINING PROTEIN"/>
    <property type="match status" value="1"/>
</dbReference>
<dbReference type="AlphaFoldDB" id="A0A2P8A8V9"/>
<feature type="transmembrane region" description="Helical" evidence="1">
    <location>
        <begin position="737"/>
        <end position="757"/>
    </location>
</feature>
<organism evidence="3 4">
    <name type="scientific">Elsinoe australis</name>
    <dbReference type="NCBI Taxonomy" id="40998"/>
    <lineage>
        <taxon>Eukaryota</taxon>
        <taxon>Fungi</taxon>
        <taxon>Dikarya</taxon>
        <taxon>Ascomycota</taxon>
        <taxon>Pezizomycotina</taxon>
        <taxon>Dothideomycetes</taxon>
        <taxon>Dothideomycetidae</taxon>
        <taxon>Myriangiales</taxon>
        <taxon>Elsinoaceae</taxon>
        <taxon>Elsinoe</taxon>
    </lineage>
</organism>
<accession>A0A2P8A8V9</accession>
<dbReference type="Proteomes" id="UP000243723">
    <property type="component" value="Unassembled WGS sequence"/>
</dbReference>
<evidence type="ECO:0000259" key="2">
    <source>
        <dbReference type="Pfam" id="PF20237"/>
    </source>
</evidence>
<dbReference type="STRING" id="40998.A0A2P8A8V9"/>
<keyword evidence="1" id="KW-0472">Membrane</keyword>
<protein>
    <recommendedName>
        <fullName evidence="2">DUF6594 domain-containing protein</fullName>
    </recommendedName>
</protein>
<gene>
    <name evidence="3" type="ORF">B9Z65_6525</name>
</gene>
<name>A0A2P8A8V9_9PEZI</name>
<dbReference type="EMBL" id="NHZQ01000060">
    <property type="protein sequence ID" value="PSK56901.1"/>
    <property type="molecule type" value="Genomic_DNA"/>
</dbReference>
<dbReference type="InterPro" id="IPR021514">
    <property type="entry name" value="DUF3176"/>
</dbReference>
<evidence type="ECO:0000313" key="4">
    <source>
        <dbReference type="Proteomes" id="UP000243723"/>
    </source>
</evidence>
<proteinExistence type="predicted"/>
<dbReference type="InterPro" id="IPR046529">
    <property type="entry name" value="DUF6594"/>
</dbReference>
<keyword evidence="4" id="KW-1185">Reference proteome</keyword>
<feature type="domain" description="DUF6594" evidence="2">
    <location>
        <begin position="720"/>
        <end position="806"/>
    </location>
</feature>
<dbReference type="Pfam" id="PF11374">
    <property type="entry name" value="DUF3176"/>
    <property type="match status" value="1"/>
</dbReference>
<evidence type="ECO:0000313" key="3">
    <source>
        <dbReference type="EMBL" id="PSK56901.1"/>
    </source>
</evidence>
<dbReference type="Pfam" id="PF20237">
    <property type="entry name" value="DUF6594"/>
    <property type="match status" value="1"/>
</dbReference>
<feature type="transmembrane region" description="Helical" evidence="1">
    <location>
        <begin position="769"/>
        <end position="787"/>
    </location>
</feature>
<feature type="transmembrane region" description="Helical" evidence="1">
    <location>
        <begin position="66"/>
        <end position="89"/>
    </location>
</feature>
<comment type="caution">
    <text evidence="3">The sequence shown here is derived from an EMBL/GenBank/DDBJ whole genome shotgun (WGS) entry which is preliminary data.</text>
</comment>
<feature type="transmembrane region" description="Helical" evidence="1">
    <location>
        <begin position="794"/>
        <end position="812"/>
    </location>
</feature>
<evidence type="ECO:0000256" key="1">
    <source>
        <dbReference type="SAM" id="Phobius"/>
    </source>
</evidence>
<feature type="transmembrane region" description="Helical" evidence="1">
    <location>
        <begin position="566"/>
        <end position="587"/>
    </location>
</feature>
<feature type="transmembrane region" description="Helical" evidence="1">
    <location>
        <begin position="101"/>
        <end position="129"/>
    </location>
</feature>
<keyword evidence="1" id="KW-1133">Transmembrane helix</keyword>
<dbReference type="PANTHER" id="PTHR35394:SF5">
    <property type="entry name" value="DUF3176 DOMAIN-CONTAINING PROTEIN"/>
    <property type="match status" value="1"/>
</dbReference>
<keyword evidence="1" id="KW-0812">Transmembrane</keyword>
<reference evidence="3 4" key="1">
    <citation type="submission" date="2017-05" db="EMBL/GenBank/DDBJ databases">
        <title>Draft genome sequence of Elsinoe australis.</title>
        <authorList>
            <person name="Cheng Q."/>
        </authorList>
    </citation>
    <scope>NUCLEOTIDE SEQUENCE [LARGE SCALE GENOMIC DNA]</scope>
    <source>
        <strain evidence="3 4">NL1</strain>
    </source>
</reference>
<sequence>MATGLNDSVTARPETNSTCGESLLADRTTRKAALSLNSTTSSKYAGTSTHSLTPNKRISTTGSYEGLWIAECLALITSVACVVAIAVLLKLHDGQPLSEWVFYFSLNTALAILSTTAKACLLLAVTASIGQVKWNMFRQQASDLSFFDLVDRASRGPLGNLELIFTRPKSWSLLLGASIMILCMGFEAMLQAIISTSGSLNATPFSVDATVGSASHIFGGTVYSMNNAISTEDDNNSYHLAYISVDSGVAAAINGAFQAYDGKYNIQPLLTSCSTDVSKQLMKSSKEAFYQWSTSPGGPLAAEEGIRTSYFLPYANLTLGNMEGVANGAADFISGDTIIRPDKTATFQSYETLLAAFPIITTDLEYQNGTKAWNKTIVTATECGLYLCLKAYQSNMTMGVFEERLLATTTKRKQDSWSITPDNWPSEVNNATTLGTPEWNPINNHGVMMRNDFQLDPRDLNLSSIDPKQEFNASQSLLGSTVDYLTGLIKPQDTYESAAMHQGVLLMPGWADTQFGPIVQALYNSSNIAEPFESMADSLTIYFRNSNSKAQVGKTYTWVIRYRIRWAFFSYPITLVAAAIVFFALVVHETQHRNMPSWKTNSIAILAFGLDNPARKQLRHQLRTTTLDKAGKIRVFMREDHNGVELSLLDVAQHLGKDSMSSFDNIPPVGSRPSHLAAPTARRIGDYQVLPSDLEMACNSVYAPSSVTLQEGANERKPVPGSWRNVRLSSDSSLRTLTTVISVLLATILLFGATAVLPLVTDLSRTERMAMLGCFTATFAILVGIFTNCKRSELFVAVATYSAVLVVFAEVTKDG</sequence>